<dbReference type="InterPro" id="IPR056907">
    <property type="entry name" value="UTP6_C"/>
</dbReference>
<organism evidence="8 9">
    <name type="scientific">Nicrophorus vespilloides</name>
    <name type="common">Boreal carrion beetle</name>
    <dbReference type="NCBI Taxonomy" id="110193"/>
    <lineage>
        <taxon>Eukaryota</taxon>
        <taxon>Metazoa</taxon>
        <taxon>Ecdysozoa</taxon>
        <taxon>Arthropoda</taxon>
        <taxon>Hexapoda</taxon>
        <taxon>Insecta</taxon>
        <taxon>Pterygota</taxon>
        <taxon>Neoptera</taxon>
        <taxon>Endopterygota</taxon>
        <taxon>Coleoptera</taxon>
        <taxon>Polyphaga</taxon>
        <taxon>Staphyliniformia</taxon>
        <taxon>Silphidae</taxon>
        <taxon>Nicrophorinae</taxon>
        <taxon>Nicrophorus</taxon>
    </lineage>
</organism>
<dbReference type="Pfam" id="PF08640">
    <property type="entry name" value="U3_assoc_6"/>
    <property type="match status" value="1"/>
</dbReference>
<dbReference type="Pfam" id="PF24892">
    <property type="entry name" value="UTP6_C"/>
    <property type="match status" value="1"/>
</dbReference>
<dbReference type="SMART" id="SM00386">
    <property type="entry name" value="HAT"/>
    <property type="match status" value="5"/>
</dbReference>
<evidence type="ECO:0000256" key="5">
    <source>
        <dbReference type="ARBA" id="ARBA00023242"/>
    </source>
</evidence>
<evidence type="ECO:0000256" key="2">
    <source>
        <dbReference type="ARBA" id="ARBA00010734"/>
    </source>
</evidence>
<comment type="subcellular location">
    <subcellularLocation>
        <location evidence="1">Nucleus</location>
        <location evidence="1">Nucleolus</location>
    </subcellularLocation>
</comment>
<feature type="domain" description="U3 small nucleolar RNA-associated protein 6 homolog C-terminal" evidence="7">
    <location>
        <begin position="284"/>
        <end position="526"/>
    </location>
</feature>
<dbReference type="InterPro" id="IPR003107">
    <property type="entry name" value="HAT"/>
</dbReference>
<dbReference type="RefSeq" id="XP_017768818.1">
    <property type="nucleotide sequence ID" value="XM_017913329.1"/>
</dbReference>
<dbReference type="Gene3D" id="1.25.40.10">
    <property type="entry name" value="Tetratricopeptide repeat domain"/>
    <property type="match status" value="2"/>
</dbReference>
<accession>A0ABM1M2L8</accession>
<dbReference type="InterPro" id="IPR055347">
    <property type="entry name" value="UTP6_N"/>
</dbReference>
<gene>
    <name evidence="9" type="primary">LOC108556969</name>
</gene>
<evidence type="ECO:0000259" key="6">
    <source>
        <dbReference type="Pfam" id="PF08640"/>
    </source>
</evidence>
<evidence type="ECO:0000256" key="1">
    <source>
        <dbReference type="ARBA" id="ARBA00004604"/>
    </source>
</evidence>
<evidence type="ECO:0000256" key="4">
    <source>
        <dbReference type="ARBA" id="ARBA00022737"/>
    </source>
</evidence>
<keyword evidence="4" id="KW-0677">Repeat</keyword>
<dbReference type="GeneID" id="108556969"/>
<protein>
    <submittedName>
        <fullName evidence="9">Uncharacterized protein LOC108556969</fullName>
    </submittedName>
</protein>
<evidence type="ECO:0000313" key="9">
    <source>
        <dbReference type="RefSeq" id="XP_017768818.1"/>
    </source>
</evidence>
<dbReference type="PANTHER" id="PTHR23271:SF1">
    <property type="entry name" value="U3 SMALL NUCLEOLAR RNA-ASSOCIATED PROTEIN 6 HOMOLOG"/>
    <property type="match status" value="1"/>
</dbReference>
<dbReference type="InterPro" id="IPR013949">
    <property type="entry name" value="Utp6"/>
</dbReference>
<comment type="similarity">
    <text evidence="2">Belongs to the UTP6 family.</text>
</comment>
<keyword evidence="3" id="KW-0698">rRNA processing</keyword>
<evidence type="ECO:0000259" key="7">
    <source>
        <dbReference type="Pfam" id="PF24892"/>
    </source>
</evidence>
<proteinExistence type="inferred from homology"/>
<dbReference type="InterPro" id="IPR011990">
    <property type="entry name" value="TPR-like_helical_dom_sf"/>
</dbReference>
<feature type="domain" description="U3 small nucleolar RNA-associated protein 6 N-terminal" evidence="6">
    <location>
        <begin position="9"/>
        <end position="91"/>
    </location>
</feature>
<name>A0ABM1M2L8_NICVS</name>
<dbReference type="PANTHER" id="PTHR23271">
    <property type="entry name" value="HEPATOCELLULAR CARCINOMA-ASSOCIATED ANTIGEN 66"/>
    <property type="match status" value="1"/>
</dbReference>
<evidence type="ECO:0000256" key="3">
    <source>
        <dbReference type="ARBA" id="ARBA00022552"/>
    </source>
</evidence>
<evidence type="ECO:0000313" key="8">
    <source>
        <dbReference type="Proteomes" id="UP000695000"/>
    </source>
</evidence>
<reference evidence="9" key="1">
    <citation type="submission" date="2025-08" db="UniProtKB">
        <authorList>
            <consortium name="RefSeq"/>
        </authorList>
    </citation>
    <scope>IDENTIFICATION</scope>
    <source>
        <tissue evidence="9">Whole Larva</tissue>
    </source>
</reference>
<dbReference type="Proteomes" id="UP000695000">
    <property type="component" value="Unplaced"/>
</dbReference>
<keyword evidence="8" id="KW-1185">Reference proteome</keyword>
<dbReference type="SUPFAM" id="SSF48452">
    <property type="entry name" value="TPR-like"/>
    <property type="match status" value="2"/>
</dbReference>
<sequence length="567" mass="67251">MAEHVQIHMERMVEEFEEMARTEIFSDEEIRVIKNKRENFENKVCGMTSHSLLGFRSYIEFEYNIYKLIKARRSKLKQGEKIKSIDQKILKRVANLYLRAIKLYPEKDIELYFDYFNFCHTTKYVGNVAHICSQLIQCHSKNENAWLTAAQWYMYSKHKNVDLAIKTLQKGIVMIQTSKVLYKKCIQFELAALEKNSDEEAEALLNKKINIYFEDIVSKIPEVQFYVDIFFMLKNYAKTVPAQLKIVEYLQKNHSDKAVTWHVLAENSKREEPEKTFEEKLGSSITNYKEGLEKLESEEKAKLWNYYLNSLHGLCKKKDNLEIIKPVMVNAFKEASNENVCTESHYINWLNISTDVEGKEILEMGTKKLPNSVDLWLLRLRFCILSKDDKMKVVNVFESGVEALKSDSFKLWLTMSDYYPANCDEVETEDFFRGAIKEFPVVFKVKYIEWLAQFKTIDECREAYRQMKDKPYSKELFLAICNIEMKQSDGNYVEWEKVYAIACAEFGKNNIDIWLNYIRFYMFHNKVSNAKECIFKVMEDAKKNLNDDLYTEFKRQFDDLYEEYCME</sequence>
<keyword evidence="5" id="KW-0539">Nucleus</keyword>